<protein>
    <submittedName>
        <fullName evidence="10">DnaJ C terminal domain-containing protein</fullName>
    </submittedName>
</protein>
<dbReference type="InterPro" id="IPR044713">
    <property type="entry name" value="DNJA1/2-like"/>
</dbReference>
<evidence type="ECO:0000313" key="11">
    <source>
        <dbReference type="Proteomes" id="UP001150266"/>
    </source>
</evidence>
<sequence length="389" mass="43575">MAWAYTLAVLFFSALAAAKDLYKILDIHPSSSKTDVRHAYKKLSRKYHPDKNQDPDAKDKFVDIAYGQSSQVSIRLKISAKSCQDIAAYEVLADEEKRQIYDRHGEEGLKAHEGGQTQHGNPFDIFSNFFGDGYASQQVRRGPTSLTEFEVELADIYKGASIDFMIKKRILCDHCRGSGAASDGDIHTCSGCGGSGVKLVKQQIFPGMFAQSQTTCNECGGRGKIIHKKCPHCDGMKVTDHTAHYTLEVIPGMPEGHEVVFEGEGDESPDWESGDVILRVRSRKDKGGWRRKESSLYWRETIGIDEALLGFDRNLTHLDGHEVRLMRKGPTQPGFVQKIEGEGMPLFENHNLHGDLFVEYNVVLPIELTLQQRRKLSEAFQTEAAHDEL</sequence>
<dbReference type="PROSITE" id="PS51188">
    <property type="entry name" value="ZF_CR"/>
    <property type="match status" value="1"/>
</dbReference>
<name>A0A9W9A8Q5_9AGAR</name>
<dbReference type="InterPro" id="IPR036869">
    <property type="entry name" value="J_dom_sf"/>
</dbReference>
<feature type="signal peptide" evidence="7">
    <location>
        <begin position="1"/>
        <end position="18"/>
    </location>
</feature>
<dbReference type="SUPFAM" id="SSF46565">
    <property type="entry name" value="Chaperone J-domain"/>
    <property type="match status" value="1"/>
</dbReference>
<keyword evidence="4 6" id="KW-0862">Zinc</keyword>
<dbReference type="GO" id="GO:0051082">
    <property type="term" value="F:unfolded protein binding"/>
    <property type="evidence" value="ECO:0007669"/>
    <property type="project" value="InterPro"/>
</dbReference>
<keyword evidence="5" id="KW-0143">Chaperone</keyword>
<dbReference type="InterPro" id="IPR008971">
    <property type="entry name" value="HSP40/DnaJ_pept-bd"/>
</dbReference>
<dbReference type="Proteomes" id="UP001150266">
    <property type="component" value="Unassembled WGS sequence"/>
</dbReference>
<evidence type="ECO:0000256" key="2">
    <source>
        <dbReference type="ARBA" id="ARBA00022737"/>
    </source>
</evidence>
<dbReference type="Pfam" id="PF01556">
    <property type="entry name" value="DnaJ_C"/>
    <property type="match status" value="1"/>
</dbReference>
<dbReference type="InterPro" id="IPR036410">
    <property type="entry name" value="HSP_DnaJ_Cys-rich_dom_sf"/>
</dbReference>
<dbReference type="SUPFAM" id="SSF49493">
    <property type="entry name" value="HSP40/DnaJ peptide-binding domain"/>
    <property type="match status" value="2"/>
</dbReference>
<dbReference type="Gene3D" id="1.10.287.110">
    <property type="entry name" value="DnaJ domain"/>
    <property type="match status" value="1"/>
</dbReference>
<keyword evidence="7" id="KW-0732">Signal</keyword>
<evidence type="ECO:0000256" key="3">
    <source>
        <dbReference type="ARBA" id="ARBA00022771"/>
    </source>
</evidence>
<gene>
    <name evidence="10" type="ORF">J3R30DRAFT_3703417</name>
</gene>
<dbReference type="Pfam" id="PF00226">
    <property type="entry name" value="DnaJ"/>
    <property type="match status" value="1"/>
</dbReference>
<feature type="domain" description="CR-type" evidence="9">
    <location>
        <begin position="159"/>
        <end position="242"/>
    </location>
</feature>
<accession>A0A9W9A8Q5</accession>
<dbReference type="SMART" id="SM00271">
    <property type="entry name" value="DnaJ"/>
    <property type="match status" value="1"/>
</dbReference>
<dbReference type="GO" id="GO:0008270">
    <property type="term" value="F:zinc ion binding"/>
    <property type="evidence" value="ECO:0007669"/>
    <property type="project" value="UniProtKB-KW"/>
</dbReference>
<dbReference type="CDD" id="cd06257">
    <property type="entry name" value="DnaJ"/>
    <property type="match status" value="1"/>
</dbReference>
<proteinExistence type="predicted"/>
<dbReference type="PANTHER" id="PTHR43888">
    <property type="entry name" value="DNAJ-LIKE-2, ISOFORM A-RELATED"/>
    <property type="match status" value="1"/>
</dbReference>
<dbReference type="AlphaFoldDB" id="A0A9W9A8Q5"/>
<dbReference type="Gene3D" id="2.10.230.10">
    <property type="entry name" value="Heat shock protein DnaJ, cysteine-rich domain"/>
    <property type="match status" value="1"/>
</dbReference>
<dbReference type="InterPro" id="IPR001305">
    <property type="entry name" value="HSP_DnaJ_Cys-rich_dom"/>
</dbReference>
<dbReference type="InterPro" id="IPR002939">
    <property type="entry name" value="DnaJ_C"/>
</dbReference>
<keyword evidence="1 6" id="KW-0479">Metal-binding</keyword>
<organism evidence="10 11">
    <name type="scientific">Lentinula aciculospora</name>
    <dbReference type="NCBI Taxonomy" id="153920"/>
    <lineage>
        <taxon>Eukaryota</taxon>
        <taxon>Fungi</taxon>
        <taxon>Dikarya</taxon>
        <taxon>Basidiomycota</taxon>
        <taxon>Agaricomycotina</taxon>
        <taxon>Agaricomycetes</taxon>
        <taxon>Agaricomycetidae</taxon>
        <taxon>Agaricales</taxon>
        <taxon>Marasmiineae</taxon>
        <taxon>Omphalotaceae</taxon>
        <taxon>Lentinula</taxon>
    </lineage>
</organism>
<evidence type="ECO:0000313" key="10">
    <source>
        <dbReference type="EMBL" id="KAJ4477164.1"/>
    </source>
</evidence>
<reference evidence="10" key="1">
    <citation type="submission" date="2022-08" db="EMBL/GenBank/DDBJ databases">
        <title>A Global Phylogenomic Analysis of the Shiitake Genus Lentinula.</title>
        <authorList>
            <consortium name="DOE Joint Genome Institute"/>
            <person name="Sierra-Patev S."/>
            <person name="Min B."/>
            <person name="Naranjo-Ortiz M."/>
            <person name="Looney B."/>
            <person name="Konkel Z."/>
            <person name="Slot J.C."/>
            <person name="Sakamoto Y."/>
            <person name="Steenwyk J.L."/>
            <person name="Rokas A."/>
            <person name="Carro J."/>
            <person name="Camarero S."/>
            <person name="Ferreira P."/>
            <person name="Molpeceres G."/>
            <person name="Ruiz-Duenas F.J."/>
            <person name="Serrano A."/>
            <person name="Henrissat B."/>
            <person name="Drula E."/>
            <person name="Hughes K.W."/>
            <person name="Mata J.L."/>
            <person name="Ishikawa N.K."/>
            <person name="Vargas-Isla R."/>
            <person name="Ushijima S."/>
            <person name="Smith C.A."/>
            <person name="Ahrendt S."/>
            <person name="Andreopoulos W."/>
            <person name="He G."/>
            <person name="Labutti K."/>
            <person name="Lipzen A."/>
            <person name="Ng V."/>
            <person name="Riley R."/>
            <person name="Sandor L."/>
            <person name="Barry K."/>
            <person name="Martinez A.T."/>
            <person name="Xiao Y."/>
            <person name="Gibbons J.G."/>
            <person name="Terashima K."/>
            <person name="Grigoriev I.V."/>
            <person name="Hibbett D.S."/>
        </authorList>
    </citation>
    <scope>NUCLEOTIDE SEQUENCE</scope>
    <source>
        <strain evidence="10">JLM2183</strain>
    </source>
</reference>
<keyword evidence="2" id="KW-0677">Repeat</keyword>
<keyword evidence="3 6" id="KW-0863">Zinc-finger</keyword>
<feature type="domain" description="J" evidence="8">
    <location>
        <begin position="20"/>
        <end position="105"/>
    </location>
</feature>
<evidence type="ECO:0000256" key="5">
    <source>
        <dbReference type="ARBA" id="ARBA00023186"/>
    </source>
</evidence>
<dbReference type="Gene3D" id="2.60.260.20">
    <property type="entry name" value="Urease metallochaperone UreE, N-terminal domain"/>
    <property type="match status" value="2"/>
</dbReference>
<dbReference type="InterPro" id="IPR001623">
    <property type="entry name" value="DnaJ_domain"/>
</dbReference>
<dbReference type="CDD" id="cd10747">
    <property type="entry name" value="DnaJ_C"/>
    <property type="match status" value="1"/>
</dbReference>
<dbReference type="SUPFAM" id="SSF57938">
    <property type="entry name" value="DnaJ/Hsp40 cysteine-rich domain"/>
    <property type="match status" value="1"/>
</dbReference>
<dbReference type="Pfam" id="PF00684">
    <property type="entry name" value="DnaJ_CXXCXGXG"/>
    <property type="match status" value="1"/>
</dbReference>
<dbReference type="FunFam" id="2.60.260.20:FF:000013">
    <property type="entry name" value="DnaJ subfamily B member 11"/>
    <property type="match status" value="1"/>
</dbReference>
<dbReference type="GO" id="GO:0006457">
    <property type="term" value="P:protein folding"/>
    <property type="evidence" value="ECO:0007669"/>
    <property type="project" value="InterPro"/>
</dbReference>
<comment type="caution">
    <text evidence="10">The sequence shown here is derived from an EMBL/GenBank/DDBJ whole genome shotgun (WGS) entry which is preliminary data.</text>
</comment>
<evidence type="ECO:0000256" key="6">
    <source>
        <dbReference type="PROSITE-ProRule" id="PRU00546"/>
    </source>
</evidence>
<dbReference type="GO" id="GO:0030544">
    <property type="term" value="F:Hsp70 protein binding"/>
    <property type="evidence" value="ECO:0007669"/>
    <property type="project" value="InterPro"/>
</dbReference>
<dbReference type="OrthoDB" id="550424at2759"/>
<dbReference type="CDD" id="cd10719">
    <property type="entry name" value="DnaJ_zf"/>
    <property type="match status" value="1"/>
</dbReference>
<evidence type="ECO:0000259" key="9">
    <source>
        <dbReference type="PROSITE" id="PS51188"/>
    </source>
</evidence>
<evidence type="ECO:0000256" key="7">
    <source>
        <dbReference type="SAM" id="SignalP"/>
    </source>
</evidence>
<feature type="zinc finger region" description="CR-type" evidence="6">
    <location>
        <begin position="159"/>
        <end position="242"/>
    </location>
</feature>
<dbReference type="PROSITE" id="PS50076">
    <property type="entry name" value="DNAJ_2"/>
    <property type="match status" value="1"/>
</dbReference>
<dbReference type="EMBL" id="JAOTPV010000010">
    <property type="protein sequence ID" value="KAJ4477164.1"/>
    <property type="molecule type" value="Genomic_DNA"/>
</dbReference>
<keyword evidence="11" id="KW-1185">Reference proteome</keyword>
<feature type="chain" id="PRO_5040850431" evidence="7">
    <location>
        <begin position="19"/>
        <end position="389"/>
    </location>
</feature>
<dbReference type="PRINTS" id="PR00625">
    <property type="entry name" value="JDOMAIN"/>
</dbReference>
<evidence type="ECO:0000256" key="1">
    <source>
        <dbReference type="ARBA" id="ARBA00022723"/>
    </source>
</evidence>
<dbReference type="FunFam" id="2.10.230.10:FF:000002">
    <property type="entry name" value="Molecular chaperone DnaJ"/>
    <property type="match status" value="1"/>
</dbReference>
<evidence type="ECO:0000259" key="8">
    <source>
        <dbReference type="PROSITE" id="PS50076"/>
    </source>
</evidence>
<evidence type="ECO:0000256" key="4">
    <source>
        <dbReference type="ARBA" id="ARBA00022833"/>
    </source>
</evidence>